<dbReference type="InterPro" id="IPR036322">
    <property type="entry name" value="WD40_repeat_dom_sf"/>
</dbReference>
<evidence type="ECO:0000313" key="6">
    <source>
        <dbReference type="EMBL" id="PJF47708.1"/>
    </source>
</evidence>
<dbReference type="Pfam" id="PF00400">
    <property type="entry name" value="WD40"/>
    <property type="match status" value="3"/>
</dbReference>
<dbReference type="Gene3D" id="2.130.10.10">
    <property type="entry name" value="YVTN repeat-like/Quinoprotein amine dehydrogenase"/>
    <property type="match status" value="1"/>
</dbReference>
<dbReference type="Pfam" id="PF20703">
    <property type="entry name" value="nSTAND1"/>
    <property type="match status" value="1"/>
</dbReference>
<feature type="repeat" description="WD" evidence="3">
    <location>
        <begin position="614"/>
        <end position="655"/>
    </location>
</feature>
<dbReference type="PRINTS" id="PR00320">
    <property type="entry name" value="GPROTEINBRPT"/>
</dbReference>
<name>A0A2M8QD64_9CHLR</name>
<feature type="domain" description="Novel STAND NTPase 1" evidence="5">
    <location>
        <begin position="42"/>
        <end position="319"/>
    </location>
</feature>
<feature type="repeat" description="WD" evidence="3">
    <location>
        <begin position="656"/>
        <end position="697"/>
    </location>
</feature>
<dbReference type="SUPFAM" id="SSF52540">
    <property type="entry name" value="P-loop containing nucleoside triphosphate hydrolases"/>
    <property type="match status" value="1"/>
</dbReference>
<evidence type="ECO:0000256" key="3">
    <source>
        <dbReference type="PROSITE-ProRule" id="PRU00221"/>
    </source>
</evidence>
<gene>
    <name evidence="6" type="ORF">CUN48_07205</name>
</gene>
<dbReference type="PROSITE" id="PS00678">
    <property type="entry name" value="WD_REPEATS_1"/>
    <property type="match status" value="3"/>
</dbReference>
<keyword evidence="4" id="KW-0472">Membrane</keyword>
<keyword evidence="4" id="KW-0812">Transmembrane</keyword>
<dbReference type="CDD" id="cd00200">
    <property type="entry name" value="WD40"/>
    <property type="match status" value="1"/>
</dbReference>
<organism evidence="6 7">
    <name type="scientific">Candidatus Thermofonsia Clade 3 bacterium</name>
    <dbReference type="NCBI Taxonomy" id="2364212"/>
    <lineage>
        <taxon>Bacteria</taxon>
        <taxon>Bacillati</taxon>
        <taxon>Chloroflexota</taxon>
        <taxon>Candidatus Thermofontia</taxon>
        <taxon>Candidatus Thermofonsia Clade 3</taxon>
    </lineage>
</organism>
<dbReference type="InterPro" id="IPR049052">
    <property type="entry name" value="nSTAND1"/>
</dbReference>
<sequence>MSDQNQPTTTDYPNVYTAEQAALLIARYQSVRQPHPFDGRCPYVGAVPFREADARLYFGHENQLEALLDQIERGEHFICIYGPAKSGKTSLIQAGLTFALRNGALMDSNTWPIQTFTPGDAPMRQLTDAGASLIERAGLNQGIADALRRHGLASLDDMRDFVDALLGADARRRVVLVVDQFEDVFTSADESERRAFIGLITQLAKKPLTRLILTLVMRSEFLDQLSRYPELHKPFIAHGVELPLMEPRELARSIVLPALETGTTIEPALVARLVNDVYGAPDMLPSLQKVLRDLFMAIPVKRGAEKTLLLADYIDFGPLREREGDRPPVATGKAATPVRRPLREALGEQRAISHFARQEARLRRMKTVTIIAAMFGVLAVTFGAFGLVQRAQFGQQAEAAATAEAIAQADATRAVQTARAAGFAQATAEAHATRAGEERQIAVATRAAAEAAATQSAVARQLAVDERATAVALATSVANREQNAVMMEATISAVATRSSAQVRDALAAKATAEVNLLTTRSRELAAVALNQLADDPQLALLIAIEAEQTAHTVQSEDALRRSMARAFPNEGAFRHPAAVADARFSSDGRYLLTAGRDGVARLWDIASGEVITALRGHLGQVTRVAFSPTGGQIATASTDRTARIWNLGTGRIITVLAGHTGIVNDVAFSPNGELLVTGSADRTVRVWDLASGALLTNPIQLSAVVSQVVFLENGEIGVLTADGAERFNPRTGQSVGPWSQDERTSFVRLPNGLPAVRRAGDVVGLYGHTAPAAVTDVGADRVATASADGTARVHWLRAAALIERARSLLGRELTCAERVRFLNEARPCPAP</sequence>
<keyword evidence="4" id="KW-1133">Transmembrane helix</keyword>
<evidence type="ECO:0000313" key="7">
    <source>
        <dbReference type="Proteomes" id="UP000230790"/>
    </source>
</evidence>
<dbReference type="PANTHER" id="PTHR19879:SF9">
    <property type="entry name" value="TRANSCRIPTION INITIATION FACTOR TFIID SUBUNIT 5"/>
    <property type="match status" value="1"/>
</dbReference>
<keyword evidence="2" id="KW-0677">Repeat</keyword>
<reference evidence="6 7" key="1">
    <citation type="submission" date="2017-11" db="EMBL/GenBank/DDBJ databases">
        <title>Evolution of Phototrophy in the Chloroflexi Phylum Driven by Horizontal Gene Transfer.</title>
        <authorList>
            <person name="Ward L.M."/>
            <person name="Hemp J."/>
            <person name="Shih P.M."/>
            <person name="Mcglynn S.E."/>
            <person name="Fischer W."/>
        </authorList>
    </citation>
    <scope>NUCLEOTIDE SEQUENCE [LARGE SCALE GENOMIC DNA]</scope>
    <source>
        <strain evidence="6">JP3_7</strain>
    </source>
</reference>
<evidence type="ECO:0000259" key="5">
    <source>
        <dbReference type="Pfam" id="PF20703"/>
    </source>
</evidence>
<dbReference type="PROSITE" id="PS50294">
    <property type="entry name" value="WD_REPEATS_REGION"/>
    <property type="match status" value="3"/>
</dbReference>
<dbReference type="EMBL" id="PGTN01000037">
    <property type="protein sequence ID" value="PJF47708.1"/>
    <property type="molecule type" value="Genomic_DNA"/>
</dbReference>
<keyword evidence="1 3" id="KW-0853">WD repeat</keyword>
<dbReference type="PROSITE" id="PS50082">
    <property type="entry name" value="WD_REPEATS_2"/>
    <property type="match status" value="3"/>
</dbReference>
<dbReference type="SUPFAM" id="SSF50978">
    <property type="entry name" value="WD40 repeat-like"/>
    <property type="match status" value="1"/>
</dbReference>
<comment type="caution">
    <text evidence="6">The sequence shown here is derived from an EMBL/GenBank/DDBJ whole genome shotgun (WGS) entry which is preliminary data.</text>
</comment>
<evidence type="ECO:0000256" key="4">
    <source>
        <dbReference type="SAM" id="Phobius"/>
    </source>
</evidence>
<dbReference type="InterPro" id="IPR020472">
    <property type="entry name" value="WD40_PAC1"/>
</dbReference>
<dbReference type="SMART" id="SM00320">
    <property type="entry name" value="WD40"/>
    <property type="match status" value="4"/>
</dbReference>
<proteinExistence type="predicted"/>
<feature type="transmembrane region" description="Helical" evidence="4">
    <location>
        <begin position="367"/>
        <end position="388"/>
    </location>
</feature>
<accession>A0A2M8QD64</accession>
<dbReference type="InterPro" id="IPR027417">
    <property type="entry name" value="P-loop_NTPase"/>
</dbReference>
<dbReference type="Proteomes" id="UP000230790">
    <property type="component" value="Unassembled WGS sequence"/>
</dbReference>
<feature type="repeat" description="WD" evidence="3">
    <location>
        <begin position="572"/>
        <end position="613"/>
    </location>
</feature>
<dbReference type="InterPro" id="IPR019775">
    <property type="entry name" value="WD40_repeat_CS"/>
</dbReference>
<dbReference type="AlphaFoldDB" id="A0A2M8QD64"/>
<evidence type="ECO:0000256" key="1">
    <source>
        <dbReference type="ARBA" id="ARBA00022574"/>
    </source>
</evidence>
<dbReference type="InterPro" id="IPR001680">
    <property type="entry name" value="WD40_rpt"/>
</dbReference>
<dbReference type="InterPro" id="IPR015943">
    <property type="entry name" value="WD40/YVTN_repeat-like_dom_sf"/>
</dbReference>
<evidence type="ECO:0000256" key="2">
    <source>
        <dbReference type="ARBA" id="ARBA00022737"/>
    </source>
</evidence>
<protein>
    <recommendedName>
        <fullName evidence="5">Novel STAND NTPase 1 domain-containing protein</fullName>
    </recommendedName>
</protein>
<dbReference type="Gene3D" id="3.40.50.300">
    <property type="entry name" value="P-loop containing nucleotide triphosphate hydrolases"/>
    <property type="match status" value="1"/>
</dbReference>
<dbReference type="PANTHER" id="PTHR19879">
    <property type="entry name" value="TRANSCRIPTION INITIATION FACTOR TFIID"/>
    <property type="match status" value="1"/>
</dbReference>